<sequence length="610" mass="70771">MPIDIEKDSKEQVGGFLTFTYPKLEQNVDFETFRKTDEDWKKLVEWYNAQNPDGSKDRAERFVLLQWPRNPDGESMKITPRGKNTGNGCELWGATLYDFYRVHRIPSCPNLSTISTGSKLAAWMKEIGELDWAQNQLKQAELEEDPHEIYPFDIGQYLEVLEEQVGKGNVGKPKNINRNETKVGRHGLFPPSQYPAPWPLKPFSTPTVRFQRKLPTSFLPHKLIVHDPWNVLEVAPGKEPKRHYYDDSDDDDDKKAELDPAECKWGTIPDILRTYNLQLSDEAKNRQNLKHIGPRPEGYKVCPEAHLYITPKRRIGSGHHSFVYQVELELPRSMLVQPKICFECAAKEWMADQEILKTNPEALFRKQDNDLDRQQYYSLMFKGGKPFQESDRMDKRFAALKYTKQQNPPYCEHLNRGVPIPPSHKVSVTAKLSLPDGRVEAHSKHLRDEAESYQAFPSHMFEHWNGYNVLQPMHHPTPVGAVAPQFYGFYVPDKSNDPVKAGRYMSPILLLEHCGVQVNPEKLSFDHKQECFSLLRRLHAAGYMHNSVYQRNILMQYGPLQMSPFQRSKEHLRFRLIDYGRTVKVKPEEAFHQFTKEFTEANANLKLGFF</sequence>
<name>A0A4V3XCK0_9AGAM</name>
<comment type="caution">
    <text evidence="2">The sequence shown here is derived from an EMBL/GenBank/DDBJ whole genome shotgun (WGS) entry which is preliminary data.</text>
</comment>
<evidence type="ECO:0000256" key="1">
    <source>
        <dbReference type="PROSITE-ProRule" id="PRU10141"/>
    </source>
</evidence>
<proteinExistence type="predicted"/>
<dbReference type="OrthoDB" id="5327923at2759"/>
<gene>
    <name evidence="2" type="ORF">EW145_g4252</name>
</gene>
<keyword evidence="1" id="KW-0547">Nucleotide-binding</keyword>
<reference evidence="2 3" key="1">
    <citation type="submission" date="2019-02" db="EMBL/GenBank/DDBJ databases">
        <title>Genome sequencing of the rare red list fungi Phellinidium pouzarii.</title>
        <authorList>
            <person name="Buettner E."/>
            <person name="Kellner H."/>
        </authorList>
    </citation>
    <scope>NUCLEOTIDE SEQUENCE [LARGE SCALE GENOMIC DNA]</scope>
    <source>
        <strain evidence="2 3">DSM 108285</strain>
    </source>
</reference>
<dbReference type="EMBL" id="SGPK01000209">
    <property type="protein sequence ID" value="THH06193.1"/>
    <property type="molecule type" value="Genomic_DNA"/>
</dbReference>
<dbReference type="GO" id="GO:0005524">
    <property type="term" value="F:ATP binding"/>
    <property type="evidence" value="ECO:0007669"/>
    <property type="project" value="UniProtKB-UniRule"/>
</dbReference>
<dbReference type="InterPro" id="IPR017441">
    <property type="entry name" value="Protein_kinase_ATP_BS"/>
</dbReference>
<evidence type="ECO:0000313" key="3">
    <source>
        <dbReference type="Proteomes" id="UP000308199"/>
    </source>
</evidence>
<keyword evidence="3" id="KW-1185">Reference proteome</keyword>
<dbReference type="Proteomes" id="UP000308199">
    <property type="component" value="Unassembled WGS sequence"/>
</dbReference>
<organism evidence="2 3">
    <name type="scientific">Phellinidium pouzarii</name>
    <dbReference type="NCBI Taxonomy" id="167371"/>
    <lineage>
        <taxon>Eukaryota</taxon>
        <taxon>Fungi</taxon>
        <taxon>Dikarya</taxon>
        <taxon>Basidiomycota</taxon>
        <taxon>Agaricomycotina</taxon>
        <taxon>Agaricomycetes</taxon>
        <taxon>Hymenochaetales</taxon>
        <taxon>Hymenochaetaceae</taxon>
        <taxon>Phellinidium</taxon>
    </lineage>
</organism>
<keyword evidence="1" id="KW-0067">ATP-binding</keyword>
<accession>A0A4V3XCK0</accession>
<feature type="binding site" evidence="1">
    <location>
        <position position="347"/>
    </location>
    <ligand>
        <name>ATP</name>
        <dbReference type="ChEBI" id="CHEBI:30616"/>
    </ligand>
</feature>
<protein>
    <recommendedName>
        <fullName evidence="4">Protein kinase domain-containing protein</fullName>
    </recommendedName>
</protein>
<dbReference type="AlphaFoldDB" id="A0A4V3XCK0"/>
<evidence type="ECO:0000313" key="2">
    <source>
        <dbReference type="EMBL" id="THH06193.1"/>
    </source>
</evidence>
<evidence type="ECO:0008006" key="4">
    <source>
        <dbReference type="Google" id="ProtNLM"/>
    </source>
</evidence>
<dbReference type="PROSITE" id="PS00107">
    <property type="entry name" value="PROTEIN_KINASE_ATP"/>
    <property type="match status" value="1"/>
</dbReference>